<protein>
    <recommendedName>
        <fullName evidence="4">Transmembrane protein</fullName>
    </recommendedName>
</protein>
<evidence type="ECO:0000256" key="1">
    <source>
        <dbReference type="SAM" id="Phobius"/>
    </source>
</evidence>
<dbReference type="EMBL" id="MU003766">
    <property type="protein sequence ID" value="KAF2725790.1"/>
    <property type="molecule type" value="Genomic_DNA"/>
</dbReference>
<keyword evidence="3" id="KW-1185">Reference proteome</keyword>
<organism evidence="2 3">
    <name type="scientific">Polychaeton citri CBS 116435</name>
    <dbReference type="NCBI Taxonomy" id="1314669"/>
    <lineage>
        <taxon>Eukaryota</taxon>
        <taxon>Fungi</taxon>
        <taxon>Dikarya</taxon>
        <taxon>Ascomycota</taxon>
        <taxon>Pezizomycotina</taxon>
        <taxon>Dothideomycetes</taxon>
        <taxon>Dothideomycetidae</taxon>
        <taxon>Capnodiales</taxon>
        <taxon>Capnodiaceae</taxon>
        <taxon>Polychaeton</taxon>
    </lineage>
</organism>
<comment type="caution">
    <text evidence="2">The sequence shown here is derived from an EMBL/GenBank/DDBJ whole genome shotgun (WGS) entry which is preliminary data.</text>
</comment>
<dbReference type="AlphaFoldDB" id="A0A9P4UV44"/>
<evidence type="ECO:0000313" key="2">
    <source>
        <dbReference type="EMBL" id="KAF2725790.1"/>
    </source>
</evidence>
<keyword evidence="1" id="KW-0812">Transmembrane</keyword>
<name>A0A9P4UV44_9PEZI</name>
<evidence type="ECO:0008006" key="4">
    <source>
        <dbReference type="Google" id="ProtNLM"/>
    </source>
</evidence>
<keyword evidence="1" id="KW-0472">Membrane</keyword>
<dbReference type="Proteomes" id="UP000799441">
    <property type="component" value="Unassembled WGS sequence"/>
</dbReference>
<evidence type="ECO:0000313" key="3">
    <source>
        <dbReference type="Proteomes" id="UP000799441"/>
    </source>
</evidence>
<reference evidence="2" key="1">
    <citation type="journal article" date="2020" name="Stud. Mycol.">
        <title>101 Dothideomycetes genomes: a test case for predicting lifestyles and emergence of pathogens.</title>
        <authorList>
            <person name="Haridas S."/>
            <person name="Albert R."/>
            <person name="Binder M."/>
            <person name="Bloem J."/>
            <person name="Labutti K."/>
            <person name="Salamov A."/>
            <person name="Andreopoulos B."/>
            <person name="Baker S."/>
            <person name="Barry K."/>
            <person name="Bills G."/>
            <person name="Bluhm B."/>
            <person name="Cannon C."/>
            <person name="Castanera R."/>
            <person name="Culley D."/>
            <person name="Daum C."/>
            <person name="Ezra D."/>
            <person name="Gonzalez J."/>
            <person name="Henrissat B."/>
            <person name="Kuo A."/>
            <person name="Liang C."/>
            <person name="Lipzen A."/>
            <person name="Lutzoni F."/>
            <person name="Magnuson J."/>
            <person name="Mondo S."/>
            <person name="Nolan M."/>
            <person name="Ohm R."/>
            <person name="Pangilinan J."/>
            <person name="Park H.-J."/>
            <person name="Ramirez L."/>
            <person name="Alfaro M."/>
            <person name="Sun H."/>
            <person name="Tritt A."/>
            <person name="Yoshinaga Y."/>
            <person name="Zwiers L.-H."/>
            <person name="Turgeon B."/>
            <person name="Goodwin S."/>
            <person name="Spatafora J."/>
            <person name="Crous P."/>
            <person name="Grigoriev I."/>
        </authorList>
    </citation>
    <scope>NUCLEOTIDE SEQUENCE</scope>
    <source>
        <strain evidence="2">CBS 116435</strain>
    </source>
</reference>
<proteinExistence type="predicted"/>
<accession>A0A9P4UV44</accession>
<gene>
    <name evidence="2" type="ORF">K431DRAFT_53088</name>
</gene>
<feature type="transmembrane region" description="Helical" evidence="1">
    <location>
        <begin position="90"/>
        <end position="115"/>
    </location>
</feature>
<keyword evidence="1" id="KW-1133">Transmembrane helix</keyword>
<sequence length="116" mass="12748">MNRCALLDRSRQSSPGTTNLKAILFSSLQTSSWRPTSPRDMSFFSPGVIVEPVRLLRPPTLGGQASSGAVDFLDQEGANGGLDEKTFLCFFFVFVSALVASSMLPCLFFTFLCFFF</sequence>